<feature type="non-terminal residue" evidence="5">
    <location>
        <position position="1"/>
    </location>
</feature>
<evidence type="ECO:0000256" key="2">
    <source>
        <dbReference type="ARBA" id="ARBA00034617"/>
    </source>
</evidence>
<evidence type="ECO:0000256" key="3">
    <source>
        <dbReference type="ARBA" id="ARBA00034808"/>
    </source>
</evidence>
<comment type="caution">
    <text evidence="5">The sequence shown here is derived from an EMBL/GenBank/DDBJ whole genome shotgun (WGS) entry which is preliminary data.</text>
</comment>
<evidence type="ECO:0000313" key="6">
    <source>
        <dbReference type="Proteomes" id="UP000293195"/>
    </source>
</evidence>
<comment type="catalytic activity">
    <reaction evidence="2">
        <text>Couples ATP hydrolysis with the unwinding of duplex DNA by translocating in the 3'-5' direction.</text>
        <dbReference type="EC" id="5.6.2.4"/>
    </reaction>
</comment>
<feature type="domain" description="Helicase C-terminal" evidence="4">
    <location>
        <begin position="75"/>
        <end position="229"/>
    </location>
</feature>
<sequence length="395" mass="43660">SDWRPKLAHLARLRAIKAQFILLTATQPPLLEYELGAAMALRSPRYIRAPTLRPNIRYLVQRCQPGGLFKAAQGVATRWLAGLAGKQKAVIYGKYKNTCENLARKLQCDYYHAGLDADDRSRVLKAWLQRGGLITATSSLGTGVDYPEIVRILHVDTPYGAIDFAQESGRAGREGQLVDSVILVESPRHKAPALDIPVDHSWRALDEAAIQEFINPRLGTCRRSILSLFLDGQPVTCTQAQAANCDLCGEGSTELTNVLKQDAQEEAKLRNALQELVNGCPVCWKCGISQHFCATGQDEARPCQWPGVMIPVLVSAAYCLIIPGETLHEKLGFPRFNSVKNAQEMLTKNFQWLAQKHGCRKWGYVVSNAMVVLAAVLTQSDVREEISRLLRGCAV</sequence>
<organism evidence="5 6">
    <name type="scientific">Alternaria tenuissima</name>
    <dbReference type="NCBI Taxonomy" id="119927"/>
    <lineage>
        <taxon>Eukaryota</taxon>
        <taxon>Fungi</taxon>
        <taxon>Dikarya</taxon>
        <taxon>Ascomycota</taxon>
        <taxon>Pezizomycotina</taxon>
        <taxon>Dothideomycetes</taxon>
        <taxon>Pleosporomycetidae</taxon>
        <taxon>Pleosporales</taxon>
        <taxon>Pleosporineae</taxon>
        <taxon>Pleosporaceae</taxon>
        <taxon>Alternaria</taxon>
        <taxon>Alternaria sect. Alternaria</taxon>
        <taxon>Alternaria alternata complex</taxon>
    </lineage>
</organism>
<dbReference type="SUPFAM" id="SSF52540">
    <property type="entry name" value="P-loop containing nucleoside triphosphate hydrolases"/>
    <property type="match status" value="1"/>
</dbReference>
<dbReference type="EC" id="5.6.2.4" evidence="3"/>
<dbReference type="Pfam" id="PF00271">
    <property type="entry name" value="Helicase_C"/>
    <property type="match status" value="1"/>
</dbReference>
<reference evidence="6" key="1">
    <citation type="journal article" date="2019" name="bioRxiv">
        <title>Genomics, evolutionary history and diagnostics of the Alternaria alternata species group including apple and Asian pear pathotypes.</title>
        <authorList>
            <person name="Armitage A.D."/>
            <person name="Cockerton H.M."/>
            <person name="Sreenivasaprasad S."/>
            <person name="Woodhall J.W."/>
            <person name="Lane C.R."/>
            <person name="Harrison R.J."/>
            <person name="Clarkson J.P."/>
        </authorList>
    </citation>
    <scope>NUCLEOTIDE SEQUENCE [LARGE SCALE GENOMIC DNA]</scope>
    <source>
        <strain evidence="6">FERA 635</strain>
    </source>
</reference>
<dbReference type="InterPro" id="IPR027417">
    <property type="entry name" value="P-loop_NTPase"/>
</dbReference>
<accession>A0ABY0FN34</accession>
<dbReference type="Gene3D" id="3.40.50.300">
    <property type="entry name" value="P-loop containing nucleotide triphosphate hydrolases"/>
    <property type="match status" value="1"/>
</dbReference>
<gene>
    <name evidence="5" type="ORF">AA0119_g13644</name>
</gene>
<dbReference type="PROSITE" id="PS51194">
    <property type="entry name" value="HELICASE_CTER"/>
    <property type="match status" value="1"/>
</dbReference>
<dbReference type="InterPro" id="IPR001650">
    <property type="entry name" value="Helicase_C-like"/>
</dbReference>
<protein>
    <recommendedName>
        <fullName evidence="3">DNA 3'-5' helicase</fullName>
        <ecNumber evidence="3">5.6.2.4</ecNumber>
    </recommendedName>
</protein>
<dbReference type="Proteomes" id="UP000293195">
    <property type="component" value="Unassembled WGS sequence"/>
</dbReference>
<keyword evidence="6" id="KW-1185">Reference proteome</keyword>
<evidence type="ECO:0000259" key="4">
    <source>
        <dbReference type="PROSITE" id="PS51194"/>
    </source>
</evidence>
<proteinExistence type="inferred from homology"/>
<evidence type="ECO:0000256" key="1">
    <source>
        <dbReference type="ARBA" id="ARBA00005446"/>
    </source>
</evidence>
<dbReference type="PANTHER" id="PTHR13710:SF154">
    <property type="entry name" value="RECQ HELICASE, PUTATIVE (AFU_ORTHOLOGUE AFUA_6G14720)-RELATED"/>
    <property type="match status" value="1"/>
</dbReference>
<name>A0ABY0FN34_9PLEO</name>
<dbReference type="EMBL" id="PDXF01000586">
    <property type="protein sequence ID" value="RYN72319.1"/>
    <property type="molecule type" value="Genomic_DNA"/>
</dbReference>
<comment type="similarity">
    <text evidence="1">Belongs to the helicase family. RecQ subfamily.</text>
</comment>
<dbReference type="PANTHER" id="PTHR13710">
    <property type="entry name" value="DNA HELICASE RECQ FAMILY MEMBER"/>
    <property type="match status" value="1"/>
</dbReference>
<evidence type="ECO:0000313" key="5">
    <source>
        <dbReference type="EMBL" id="RYN72319.1"/>
    </source>
</evidence>
<dbReference type="SMART" id="SM00490">
    <property type="entry name" value="HELICc"/>
    <property type="match status" value="1"/>
</dbReference>